<organism evidence="1 2">
    <name type="scientific">Nakamurella antarctica</name>
    <dbReference type="NCBI Taxonomy" id="1902245"/>
    <lineage>
        <taxon>Bacteria</taxon>
        <taxon>Bacillati</taxon>
        <taxon>Actinomycetota</taxon>
        <taxon>Actinomycetes</taxon>
        <taxon>Nakamurellales</taxon>
        <taxon>Nakamurellaceae</taxon>
        <taxon>Nakamurella</taxon>
    </lineage>
</organism>
<name>A0A3G8ZRM9_9ACTN</name>
<dbReference type="Pfam" id="PF18963">
    <property type="entry name" value="DUF5703"/>
    <property type="match status" value="1"/>
</dbReference>
<keyword evidence="2" id="KW-1185">Reference proteome</keyword>
<dbReference type="AlphaFoldDB" id="A0A3G8ZRM9"/>
<reference evidence="1 2" key="2">
    <citation type="submission" date="2018-12" db="EMBL/GenBank/DDBJ databases">
        <title>Nakamurella antarcticus sp. nov., isolated from Antarctica South Shetland Islands soil.</title>
        <authorList>
            <person name="Peng F."/>
        </authorList>
    </citation>
    <scope>NUCLEOTIDE SEQUENCE [LARGE SCALE GENOMIC DNA]</scope>
    <source>
        <strain evidence="1 2">S14-144</strain>
    </source>
</reference>
<dbReference type="Proteomes" id="UP000268084">
    <property type="component" value="Chromosome"/>
</dbReference>
<dbReference type="InterPro" id="IPR043758">
    <property type="entry name" value="DUF5703"/>
</dbReference>
<evidence type="ECO:0000313" key="2">
    <source>
        <dbReference type="Proteomes" id="UP000268084"/>
    </source>
</evidence>
<gene>
    <name evidence="1" type="ORF">EH165_07255</name>
</gene>
<accession>A0A3G8ZRM9</accession>
<evidence type="ECO:0008006" key="3">
    <source>
        <dbReference type="Google" id="ProtNLM"/>
    </source>
</evidence>
<dbReference type="OrthoDB" id="3216149at2"/>
<evidence type="ECO:0000313" key="1">
    <source>
        <dbReference type="EMBL" id="AZI59475.1"/>
    </source>
</evidence>
<reference evidence="1 2" key="1">
    <citation type="submission" date="2018-11" db="EMBL/GenBank/DDBJ databases">
        <authorList>
            <person name="Da X."/>
        </authorList>
    </citation>
    <scope>NUCLEOTIDE SEQUENCE [LARGE SCALE GENOMIC DNA]</scope>
    <source>
        <strain evidence="1 2">S14-144</strain>
    </source>
</reference>
<dbReference type="EMBL" id="CP034170">
    <property type="protein sequence ID" value="AZI59475.1"/>
    <property type="molecule type" value="Genomic_DNA"/>
</dbReference>
<sequence>MTSAAGKESDDGFEYRRLKIDPHLSRSATAAMLSIRAEFTGWELARSLKFYDGSRLVYLRRRRTSGLLPDLSV</sequence>
<dbReference type="KEGG" id="nak:EH165_07255"/>
<proteinExistence type="predicted"/>
<protein>
    <recommendedName>
        <fullName evidence="3">Dihydroorotate dehydrogenase</fullName>
    </recommendedName>
</protein>